<dbReference type="EMBL" id="KB320452">
    <property type="protein sequence ID" value="ELW71930.1"/>
    <property type="molecule type" value="Genomic_DNA"/>
</dbReference>
<reference evidence="3" key="1">
    <citation type="submission" date="2012-07" db="EMBL/GenBank/DDBJ databases">
        <title>Genome of the Chinese tree shrew, a rising model animal genetically related to primates.</title>
        <authorList>
            <person name="Zhang G."/>
            <person name="Fan Y."/>
            <person name="Yao Y."/>
            <person name="Huang Z."/>
        </authorList>
    </citation>
    <scope>NUCLEOTIDE SEQUENCE [LARGE SCALE GENOMIC DNA]</scope>
</reference>
<dbReference type="STRING" id="246437.L9LA03"/>
<evidence type="ECO:0000313" key="3">
    <source>
        <dbReference type="Proteomes" id="UP000011518"/>
    </source>
</evidence>
<gene>
    <name evidence="2" type="ORF">TREES_T100008529</name>
</gene>
<accession>L9LA03</accession>
<keyword evidence="3" id="KW-1185">Reference proteome</keyword>
<dbReference type="AlphaFoldDB" id="L9LA03"/>
<dbReference type="GO" id="GO:0008076">
    <property type="term" value="C:voltage-gated potassium channel complex"/>
    <property type="evidence" value="ECO:0007669"/>
    <property type="project" value="InterPro"/>
</dbReference>
<evidence type="ECO:0000313" key="2">
    <source>
        <dbReference type="EMBL" id="ELW71930.1"/>
    </source>
</evidence>
<dbReference type="PRINTS" id="PR01460">
    <property type="entry name" value="KCNQ1CHANNEL"/>
</dbReference>
<name>L9LA03_TUPCH</name>
<feature type="region of interest" description="Disordered" evidence="1">
    <location>
        <begin position="93"/>
        <end position="150"/>
    </location>
</feature>
<feature type="compositionally biased region" description="Polar residues" evidence="1">
    <location>
        <begin position="113"/>
        <end position="122"/>
    </location>
</feature>
<dbReference type="eggNOG" id="KOG1419">
    <property type="taxonomic scope" value="Eukaryota"/>
</dbReference>
<protein>
    <submittedName>
        <fullName evidence="2">Potassium voltage-gated channel subfamily KQT member 1</fullName>
    </submittedName>
</protein>
<evidence type="ECO:0000256" key="1">
    <source>
        <dbReference type="SAM" id="MobiDB-lite"/>
    </source>
</evidence>
<dbReference type="Proteomes" id="UP000011518">
    <property type="component" value="Unassembled WGS sequence"/>
</dbReference>
<reference evidence="3" key="2">
    <citation type="journal article" date="2013" name="Nat. Commun.">
        <title>Genome of the Chinese tree shrew.</title>
        <authorList>
            <person name="Fan Y."/>
            <person name="Huang Z.Y."/>
            <person name="Cao C.C."/>
            <person name="Chen C.S."/>
            <person name="Chen Y.X."/>
            <person name="Fan D.D."/>
            <person name="He J."/>
            <person name="Hou H.L."/>
            <person name="Hu L."/>
            <person name="Hu X.T."/>
            <person name="Jiang X.T."/>
            <person name="Lai R."/>
            <person name="Lang Y.S."/>
            <person name="Liang B."/>
            <person name="Liao S.G."/>
            <person name="Mu D."/>
            <person name="Ma Y.Y."/>
            <person name="Niu Y.Y."/>
            <person name="Sun X.Q."/>
            <person name="Xia J.Q."/>
            <person name="Xiao J."/>
            <person name="Xiong Z.Q."/>
            <person name="Xu L."/>
            <person name="Yang L."/>
            <person name="Zhang Y."/>
            <person name="Zhao W."/>
            <person name="Zhao X.D."/>
            <person name="Zheng Y.T."/>
            <person name="Zhou J.M."/>
            <person name="Zhu Y.B."/>
            <person name="Zhang G.J."/>
            <person name="Wang J."/>
            <person name="Yao Y.G."/>
        </authorList>
    </citation>
    <scope>NUCLEOTIDE SEQUENCE [LARGE SCALE GENOMIC DNA]</scope>
</reference>
<organism evidence="2 3">
    <name type="scientific">Tupaia chinensis</name>
    <name type="common">Chinese tree shrew</name>
    <name type="synonym">Tupaia belangeri chinensis</name>
    <dbReference type="NCBI Taxonomy" id="246437"/>
    <lineage>
        <taxon>Eukaryota</taxon>
        <taxon>Metazoa</taxon>
        <taxon>Chordata</taxon>
        <taxon>Craniata</taxon>
        <taxon>Vertebrata</taxon>
        <taxon>Euteleostomi</taxon>
        <taxon>Mammalia</taxon>
        <taxon>Eutheria</taxon>
        <taxon>Euarchontoglires</taxon>
        <taxon>Scandentia</taxon>
        <taxon>Tupaiidae</taxon>
        <taxon>Tupaia</taxon>
    </lineage>
</organism>
<sequence>MEDTRLLWRNGHSWVLRWNCCHAFGGPGFGRGCGVLTGSWYEVFFLRPPGFRDSVACQREAAHKQATENQIQVTQLDQRLGLITDMLHQLLALHHGGPPSSGPPSGGGPQVAQPCSDSSSPINPKLFLPSNSLPTYEQLTVPRRGPDEGS</sequence>
<dbReference type="InParanoid" id="L9LA03"/>
<dbReference type="InterPro" id="IPR005827">
    <property type="entry name" value="K_chnl_volt-dep_KCQN1"/>
</dbReference>
<feature type="compositionally biased region" description="Polar residues" evidence="1">
    <location>
        <begin position="129"/>
        <end position="138"/>
    </location>
</feature>
<proteinExistence type="predicted"/>
<dbReference type="GO" id="GO:0005249">
    <property type="term" value="F:voltage-gated potassium channel activity"/>
    <property type="evidence" value="ECO:0007669"/>
    <property type="project" value="InterPro"/>
</dbReference>